<dbReference type="GO" id="GO:0008270">
    <property type="term" value="F:zinc ion binding"/>
    <property type="evidence" value="ECO:0007669"/>
    <property type="project" value="UniProtKB-KW"/>
</dbReference>
<feature type="binding site" evidence="9">
    <location>
        <position position="391"/>
    </location>
    <ligand>
        <name>Zn(2+)</name>
        <dbReference type="ChEBI" id="CHEBI:29105"/>
        <label>1</label>
    </ligand>
</feature>
<reference evidence="14 15" key="1">
    <citation type="journal article" date="2012" name="Science">
        <title>The Paleozoic origin of enzymatic lignin decomposition reconstructed from 31 fungal genomes.</title>
        <authorList>
            <person name="Floudas D."/>
            <person name="Binder M."/>
            <person name="Riley R."/>
            <person name="Barry K."/>
            <person name="Blanchette R.A."/>
            <person name="Henrissat B."/>
            <person name="Martinez A.T."/>
            <person name="Otillar R."/>
            <person name="Spatafora J.W."/>
            <person name="Yadav J.S."/>
            <person name="Aerts A."/>
            <person name="Benoit I."/>
            <person name="Boyd A."/>
            <person name="Carlson A."/>
            <person name="Copeland A."/>
            <person name="Coutinho P.M."/>
            <person name="de Vries R.P."/>
            <person name="Ferreira P."/>
            <person name="Findley K."/>
            <person name="Foster B."/>
            <person name="Gaskell J."/>
            <person name="Glotzer D."/>
            <person name="Gorecki P."/>
            <person name="Heitman J."/>
            <person name="Hesse C."/>
            <person name="Hori C."/>
            <person name="Igarashi K."/>
            <person name="Jurgens J.A."/>
            <person name="Kallen N."/>
            <person name="Kersten P."/>
            <person name="Kohler A."/>
            <person name="Kuees U."/>
            <person name="Kumar T.K.A."/>
            <person name="Kuo A."/>
            <person name="LaButti K."/>
            <person name="Larrondo L.F."/>
            <person name="Lindquist E."/>
            <person name="Ling A."/>
            <person name="Lombard V."/>
            <person name="Lucas S."/>
            <person name="Lundell T."/>
            <person name="Martin R."/>
            <person name="McLaughlin D.J."/>
            <person name="Morgenstern I."/>
            <person name="Morin E."/>
            <person name="Murat C."/>
            <person name="Nagy L.G."/>
            <person name="Nolan M."/>
            <person name="Ohm R.A."/>
            <person name="Patyshakuliyeva A."/>
            <person name="Rokas A."/>
            <person name="Ruiz-Duenas F.J."/>
            <person name="Sabat G."/>
            <person name="Salamov A."/>
            <person name="Samejima M."/>
            <person name="Schmutz J."/>
            <person name="Slot J.C."/>
            <person name="St John F."/>
            <person name="Stenlid J."/>
            <person name="Sun H."/>
            <person name="Sun S."/>
            <person name="Syed K."/>
            <person name="Tsang A."/>
            <person name="Wiebenga A."/>
            <person name="Young D."/>
            <person name="Pisabarro A."/>
            <person name="Eastwood D.C."/>
            <person name="Martin F."/>
            <person name="Cullen D."/>
            <person name="Grigoriev I.V."/>
            <person name="Hibbett D.S."/>
        </authorList>
    </citation>
    <scope>NUCLEOTIDE SEQUENCE [LARGE SCALE GENOMIC DNA]</scope>
    <source>
        <strain evidence="14 15">MD-104</strain>
    </source>
</reference>
<dbReference type="STRING" id="742152.A0A2H3JIW9"/>
<evidence type="ECO:0000256" key="5">
    <source>
        <dbReference type="ARBA" id="ARBA00022833"/>
    </source>
</evidence>
<feature type="site" description="Histone H3K4me3 binding" evidence="8">
    <location>
        <position position="403"/>
    </location>
</feature>
<evidence type="ECO:0000256" key="9">
    <source>
        <dbReference type="PIRSR" id="PIRSR628651-51"/>
    </source>
</evidence>
<keyword evidence="5 9" id="KW-0862">Zinc</keyword>
<evidence type="ECO:0000313" key="14">
    <source>
        <dbReference type="EMBL" id="PCH38719.1"/>
    </source>
</evidence>
<dbReference type="GO" id="GO:0006325">
    <property type="term" value="P:chromatin organization"/>
    <property type="evidence" value="ECO:0007669"/>
    <property type="project" value="UniProtKB-KW"/>
</dbReference>
<evidence type="ECO:0000256" key="4">
    <source>
        <dbReference type="ARBA" id="ARBA00022771"/>
    </source>
</evidence>
<dbReference type="InterPro" id="IPR011011">
    <property type="entry name" value="Znf_FYVE_PHD"/>
</dbReference>
<dbReference type="AlphaFoldDB" id="A0A2H3JIW9"/>
<dbReference type="SMART" id="SM01408">
    <property type="entry name" value="ING"/>
    <property type="match status" value="1"/>
</dbReference>
<feature type="compositionally biased region" description="Basic residues" evidence="12">
    <location>
        <begin position="1"/>
        <end position="10"/>
    </location>
</feature>
<dbReference type="InterPro" id="IPR001965">
    <property type="entry name" value="Znf_PHD"/>
</dbReference>
<evidence type="ECO:0000256" key="1">
    <source>
        <dbReference type="ARBA" id="ARBA00004123"/>
    </source>
</evidence>
<comment type="domain">
    <text evidence="11">The PHD-type zinc finger mediates the binding to H3K4me3.</text>
</comment>
<sequence length="445" mass="49295">MSSRRTRKRRTTEASLQEERPQEFPLNGVAEDAPGKEDAPSTQPLEDVTRLPSEEVPEKSEKGKEIWEAFKEENYEILEQLPLSLHRSSALMLELDQQVLKNEVELRNSLHQYIALRRAIAQGSPGHSSGLPPVDNVDATPPTQDTEMGDSITSPQDENAHPLPSHKLEPGRSASTVSSIASGTKSTLSAAQPSPQSSRQLLTHVAQLSEEIVRAANEKVNVARFAYDLADRYIRDLDRAIKEQETSITLGLRPGTYMSSIILPEVVPPPTIRAPRRPVSPIPSTVDIIPTNQPQDSQEADSTDADGPTIGIFMSESAAAGQKIAQVRPRRRKAKWSRKKIHTVPPTQSLENAEPPPVASTGLTVTIPPLASMVLVPDVPIDPNEPVYCYCRQVSYGDMIACDREECEIEWFHLGCVGLTSLPKKNVEWYCRECSEIVKSRKRKR</sequence>
<evidence type="ECO:0000256" key="8">
    <source>
        <dbReference type="PIRSR" id="PIRSR628651-50"/>
    </source>
</evidence>
<evidence type="ECO:0000256" key="3">
    <source>
        <dbReference type="ARBA" id="ARBA00022723"/>
    </source>
</evidence>
<keyword evidence="4 10" id="KW-0863">Zinc-finger</keyword>
<feature type="site" description="Histone H3K4me3 binding" evidence="8">
    <location>
        <position position="411"/>
    </location>
</feature>
<feature type="site" description="Histone H3K4me3 binding" evidence="8">
    <location>
        <position position="388"/>
    </location>
</feature>
<dbReference type="Gene3D" id="3.30.40.10">
    <property type="entry name" value="Zinc/RING finger domain, C3HC4 (zinc finger)"/>
    <property type="match status" value="1"/>
</dbReference>
<evidence type="ECO:0000313" key="15">
    <source>
        <dbReference type="Proteomes" id="UP000218811"/>
    </source>
</evidence>
<organism evidence="14 15">
    <name type="scientific">Wolfiporia cocos (strain MD-104)</name>
    <name type="common">Brown rot fungus</name>
    <dbReference type="NCBI Taxonomy" id="742152"/>
    <lineage>
        <taxon>Eukaryota</taxon>
        <taxon>Fungi</taxon>
        <taxon>Dikarya</taxon>
        <taxon>Basidiomycota</taxon>
        <taxon>Agaricomycotina</taxon>
        <taxon>Agaricomycetes</taxon>
        <taxon>Polyporales</taxon>
        <taxon>Phaeolaceae</taxon>
        <taxon>Wolfiporia</taxon>
    </lineage>
</organism>
<feature type="binding site" evidence="9">
    <location>
        <position position="402"/>
    </location>
    <ligand>
        <name>Zn(2+)</name>
        <dbReference type="ChEBI" id="CHEBI:29105"/>
        <label>2</label>
    </ligand>
</feature>
<proteinExistence type="inferred from homology"/>
<dbReference type="GO" id="GO:0006355">
    <property type="term" value="P:regulation of DNA-templated transcription"/>
    <property type="evidence" value="ECO:0007669"/>
    <property type="project" value="TreeGrafter"/>
</dbReference>
<comment type="similarity">
    <text evidence="2 11">Belongs to the ING family.</text>
</comment>
<dbReference type="OMA" id="KEREVWD"/>
<dbReference type="CDD" id="cd15505">
    <property type="entry name" value="PHD_ING"/>
    <property type="match status" value="1"/>
</dbReference>
<evidence type="ECO:0000256" key="11">
    <source>
        <dbReference type="RuleBase" id="RU361213"/>
    </source>
</evidence>
<dbReference type="InterPro" id="IPR019786">
    <property type="entry name" value="Zinc_finger_PHD-type_CS"/>
</dbReference>
<comment type="function">
    <text evidence="11">Component of an histone acetyltransferase complex.</text>
</comment>
<feature type="binding site" evidence="9">
    <location>
        <position position="431"/>
    </location>
    <ligand>
        <name>Zn(2+)</name>
        <dbReference type="ChEBI" id="CHEBI:29105"/>
        <label>2</label>
    </ligand>
</feature>
<feature type="compositionally biased region" description="Polar residues" evidence="12">
    <location>
        <begin position="141"/>
        <end position="157"/>
    </location>
</feature>
<feature type="compositionally biased region" description="Polar residues" evidence="12">
    <location>
        <begin position="173"/>
        <end position="185"/>
    </location>
</feature>
<keyword evidence="15" id="KW-1185">Reference proteome</keyword>
<keyword evidence="7 11" id="KW-0539">Nucleus</keyword>
<dbReference type="PROSITE" id="PS50016">
    <property type="entry name" value="ZF_PHD_2"/>
    <property type="match status" value="1"/>
</dbReference>
<feature type="domain" description="PHD-type" evidence="13">
    <location>
        <begin position="386"/>
        <end position="437"/>
    </location>
</feature>
<dbReference type="InterPro" id="IPR013083">
    <property type="entry name" value="Znf_RING/FYVE/PHD"/>
</dbReference>
<feature type="compositionally biased region" description="Basic and acidic residues" evidence="12">
    <location>
        <begin position="47"/>
        <end position="64"/>
    </location>
</feature>
<dbReference type="PANTHER" id="PTHR10333:SF42">
    <property type="entry name" value="INHIBITOR OF GROWTH PROTEIN 5"/>
    <property type="match status" value="1"/>
</dbReference>
<dbReference type="InterPro" id="IPR024610">
    <property type="entry name" value="ING_N_histone-binding"/>
</dbReference>
<evidence type="ECO:0000256" key="12">
    <source>
        <dbReference type="SAM" id="MobiDB-lite"/>
    </source>
</evidence>
<gene>
    <name evidence="14" type="ORF">WOLCODRAFT_97565</name>
</gene>
<dbReference type="PANTHER" id="PTHR10333">
    <property type="entry name" value="INHIBITOR OF GROWTH PROTEIN"/>
    <property type="match status" value="1"/>
</dbReference>
<dbReference type="EMBL" id="KB467942">
    <property type="protein sequence ID" value="PCH38719.1"/>
    <property type="molecule type" value="Genomic_DNA"/>
</dbReference>
<feature type="binding site" evidence="9">
    <location>
        <position position="407"/>
    </location>
    <ligand>
        <name>Zn(2+)</name>
        <dbReference type="ChEBI" id="CHEBI:29105"/>
        <label>2</label>
    </ligand>
</feature>
<dbReference type="Proteomes" id="UP000218811">
    <property type="component" value="Unassembled WGS sequence"/>
</dbReference>
<feature type="region of interest" description="Disordered" evidence="12">
    <location>
        <begin position="124"/>
        <end position="197"/>
    </location>
</feature>
<dbReference type="PROSITE" id="PS01359">
    <property type="entry name" value="ZF_PHD_1"/>
    <property type="match status" value="1"/>
</dbReference>
<evidence type="ECO:0000259" key="13">
    <source>
        <dbReference type="PROSITE" id="PS50016"/>
    </source>
</evidence>
<feature type="binding site" evidence="9">
    <location>
        <position position="434"/>
    </location>
    <ligand>
        <name>Zn(2+)</name>
        <dbReference type="ChEBI" id="CHEBI:29105"/>
        <label>2</label>
    </ligand>
</feature>
<comment type="subunit">
    <text evidence="11">Component of an histone acetyltransferase complex. Interacts with H3K4me3 and to a lesser extent with H3K4me2.</text>
</comment>
<evidence type="ECO:0000256" key="6">
    <source>
        <dbReference type="ARBA" id="ARBA00022853"/>
    </source>
</evidence>
<dbReference type="Pfam" id="PF12998">
    <property type="entry name" value="ING"/>
    <property type="match status" value="2"/>
</dbReference>
<dbReference type="GO" id="GO:0000785">
    <property type="term" value="C:chromatin"/>
    <property type="evidence" value="ECO:0007669"/>
    <property type="project" value="UniProtKB-ARBA"/>
</dbReference>
<evidence type="ECO:0000256" key="10">
    <source>
        <dbReference type="PROSITE-ProRule" id="PRU00146"/>
    </source>
</evidence>
<dbReference type="SMART" id="SM00249">
    <property type="entry name" value="PHD"/>
    <property type="match status" value="1"/>
</dbReference>
<evidence type="ECO:0000256" key="2">
    <source>
        <dbReference type="ARBA" id="ARBA00010210"/>
    </source>
</evidence>
<keyword evidence="6 11" id="KW-0156">Chromatin regulator</keyword>
<feature type="compositionally biased region" description="Low complexity" evidence="12">
    <location>
        <begin position="186"/>
        <end position="197"/>
    </location>
</feature>
<comment type="subcellular location">
    <subcellularLocation>
        <location evidence="1 11">Nucleus</location>
    </subcellularLocation>
</comment>
<feature type="binding site" evidence="9">
    <location>
        <position position="416"/>
    </location>
    <ligand>
        <name>Zn(2+)</name>
        <dbReference type="ChEBI" id="CHEBI:29105"/>
        <label>1</label>
    </ligand>
</feature>
<feature type="binding site" evidence="9">
    <location>
        <position position="413"/>
    </location>
    <ligand>
        <name>Zn(2+)</name>
        <dbReference type="ChEBI" id="CHEBI:29105"/>
        <label>1</label>
    </ligand>
</feature>
<accession>A0A2H3JIW9</accession>
<dbReference type="GO" id="GO:0005634">
    <property type="term" value="C:nucleus"/>
    <property type="evidence" value="ECO:0007669"/>
    <property type="project" value="UniProtKB-SubCell"/>
</dbReference>
<evidence type="ECO:0000256" key="7">
    <source>
        <dbReference type="ARBA" id="ARBA00023242"/>
    </source>
</evidence>
<dbReference type="Gene3D" id="6.10.140.1740">
    <property type="match status" value="1"/>
</dbReference>
<protein>
    <recommendedName>
        <fullName evidence="11">Chromatin modification-related protein</fullName>
    </recommendedName>
</protein>
<dbReference type="InterPro" id="IPR028651">
    <property type="entry name" value="ING_fam"/>
</dbReference>
<keyword evidence="3 9" id="KW-0479">Metal-binding</keyword>
<feature type="binding site" evidence="9">
    <location>
        <position position="389"/>
    </location>
    <ligand>
        <name>Zn(2+)</name>
        <dbReference type="ChEBI" id="CHEBI:29105"/>
        <label>1</label>
    </ligand>
</feature>
<feature type="region of interest" description="Disordered" evidence="12">
    <location>
        <begin position="1"/>
        <end position="64"/>
    </location>
</feature>
<dbReference type="OrthoDB" id="5411773at2759"/>
<dbReference type="InterPro" id="IPR019787">
    <property type="entry name" value="Znf_PHD-finger"/>
</dbReference>
<dbReference type="SUPFAM" id="SSF57903">
    <property type="entry name" value="FYVE/PHD zinc finger"/>
    <property type="match status" value="1"/>
</dbReference>
<feature type="site" description="Histone H3K4me3 binding" evidence="8">
    <location>
        <position position="399"/>
    </location>
</feature>
<name>A0A2H3JIW9_WOLCO</name>